<dbReference type="Pfam" id="PF01151">
    <property type="entry name" value="ELO"/>
    <property type="match status" value="1"/>
</dbReference>
<dbReference type="GO" id="GO:0009922">
    <property type="term" value="F:fatty acid elongase activity"/>
    <property type="evidence" value="ECO:0007669"/>
    <property type="project" value="InterPro"/>
</dbReference>
<dbReference type="AlphaFoldDB" id="A0A4Y2V690"/>
<evidence type="ECO:0000256" key="3">
    <source>
        <dbReference type="ARBA" id="ARBA00022679"/>
    </source>
</evidence>
<name>A0A4Y2V690_ARAVE</name>
<evidence type="ECO:0000256" key="7">
    <source>
        <dbReference type="ARBA" id="ARBA00023098"/>
    </source>
</evidence>
<dbReference type="OrthoDB" id="6416940at2759"/>
<feature type="transmembrane region" description="Helical" evidence="10">
    <location>
        <begin position="25"/>
        <end position="45"/>
    </location>
</feature>
<protein>
    <submittedName>
        <fullName evidence="11">Uncharacterized protein</fullName>
    </submittedName>
</protein>
<proteinExistence type="predicted"/>
<feature type="transmembrane region" description="Helical" evidence="10">
    <location>
        <begin position="66"/>
        <end position="85"/>
    </location>
</feature>
<keyword evidence="12" id="KW-1185">Reference proteome</keyword>
<organism evidence="11 12">
    <name type="scientific">Araneus ventricosus</name>
    <name type="common">Orbweaver spider</name>
    <name type="synonym">Epeira ventricosa</name>
    <dbReference type="NCBI Taxonomy" id="182803"/>
    <lineage>
        <taxon>Eukaryota</taxon>
        <taxon>Metazoa</taxon>
        <taxon>Ecdysozoa</taxon>
        <taxon>Arthropoda</taxon>
        <taxon>Chelicerata</taxon>
        <taxon>Arachnida</taxon>
        <taxon>Araneae</taxon>
        <taxon>Araneomorphae</taxon>
        <taxon>Entelegynae</taxon>
        <taxon>Araneoidea</taxon>
        <taxon>Araneidae</taxon>
        <taxon>Araneus</taxon>
    </lineage>
</organism>
<keyword evidence="4 10" id="KW-0812">Transmembrane</keyword>
<keyword evidence="9" id="KW-0275">Fatty acid biosynthesis</keyword>
<comment type="subcellular location">
    <subcellularLocation>
        <location evidence="1">Membrane</location>
        <topology evidence="1">Multi-pass membrane protein</topology>
    </subcellularLocation>
</comment>
<keyword evidence="2" id="KW-0444">Lipid biosynthesis</keyword>
<sequence length="165" mass="18868">MSSDSNYSLKFVEDIENNLLYRSPYFVPSFLLGYILFVTWIGPSFMKTRKPFNLQKTLVSYNLIEVFINVYITYWSLAGVLYQLVASLRRSLCHGWQMSKGFFGNSTGVDRWGCSGDFPMTRVGQLDGVHGRLALKFLLWIGWQILDQEKQILLFANSDSAPAPS</sequence>
<evidence type="ECO:0000256" key="4">
    <source>
        <dbReference type="ARBA" id="ARBA00022692"/>
    </source>
</evidence>
<evidence type="ECO:0000256" key="1">
    <source>
        <dbReference type="ARBA" id="ARBA00004141"/>
    </source>
</evidence>
<keyword evidence="3" id="KW-0808">Transferase</keyword>
<evidence type="ECO:0000256" key="5">
    <source>
        <dbReference type="ARBA" id="ARBA00022832"/>
    </source>
</evidence>
<evidence type="ECO:0000256" key="10">
    <source>
        <dbReference type="SAM" id="Phobius"/>
    </source>
</evidence>
<comment type="caution">
    <text evidence="11">The sequence shown here is derived from an EMBL/GenBank/DDBJ whole genome shotgun (WGS) entry which is preliminary data.</text>
</comment>
<evidence type="ECO:0000256" key="2">
    <source>
        <dbReference type="ARBA" id="ARBA00022516"/>
    </source>
</evidence>
<reference evidence="11 12" key="1">
    <citation type="journal article" date="2019" name="Sci. Rep.">
        <title>Orb-weaving spider Araneus ventricosus genome elucidates the spidroin gene catalogue.</title>
        <authorList>
            <person name="Kono N."/>
            <person name="Nakamura H."/>
            <person name="Ohtoshi R."/>
            <person name="Moran D.A.P."/>
            <person name="Shinohara A."/>
            <person name="Yoshida Y."/>
            <person name="Fujiwara M."/>
            <person name="Mori M."/>
            <person name="Tomita M."/>
            <person name="Arakawa K."/>
        </authorList>
    </citation>
    <scope>NUCLEOTIDE SEQUENCE [LARGE SCALE GENOMIC DNA]</scope>
</reference>
<gene>
    <name evidence="11" type="ORF">AVEN_73034_1</name>
</gene>
<dbReference type="GO" id="GO:0016020">
    <property type="term" value="C:membrane"/>
    <property type="evidence" value="ECO:0007669"/>
    <property type="project" value="UniProtKB-SubCell"/>
</dbReference>
<evidence type="ECO:0000313" key="11">
    <source>
        <dbReference type="EMBL" id="GBO19944.1"/>
    </source>
</evidence>
<dbReference type="GO" id="GO:0006633">
    <property type="term" value="P:fatty acid biosynthetic process"/>
    <property type="evidence" value="ECO:0007669"/>
    <property type="project" value="UniProtKB-KW"/>
</dbReference>
<keyword evidence="5" id="KW-0276">Fatty acid metabolism</keyword>
<dbReference type="InterPro" id="IPR002076">
    <property type="entry name" value="ELO_fam"/>
</dbReference>
<evidence type="ECO:0000256" key="9">
    <source>
        <dbReference type="ARBA" id="ARBA00023160"/>
    </source>
</evidence>
<evidence type="ECO:0000313" key="12">
    <source>
        <dbReference type="Proteomes" id="UP000499080"/>
    </source>
</evidence>
<evidence type="ECO:0000256" key="6">
    <source>
        <dbReference type="ARBA" id="ARBA00022989"/>
    </source>
</evidence>
<dbReference type="Proteomes" id="UP000499080">
    <property type="component" value="Unassembled WGS sequence"/>
</dbReference>
<keyword evidence="7" id="KW-0443">Lipid metabolism</keyword>
<accession>A0A4Y2V690</accession>
<keyword evidence="8 10" id="KW-0472">Membrane</keyword>
<dbReference type="EMBL" id="BGPR01043351">
    <property type="protein sequence ID" value="GBO19944.1"/>
    <property type="molecule type" value="Genomic_DNA"/>
</dbReference>
<evidence type="ECO:0000256" key="8">
    <source>
        <dbReference type="ARBA" id="ARBA00023136"/>
    </source>
</evidence>
<keyword evidence="6 10" id="KW-1133">Transmembrane helix</keyword>